<evidence type="ECO:0000313" key="3">
    <source>
        <dbReference type="Proteomes" id="UP000318288"/>
    </source>
</evidence>
<dbReference type="RefSeq" id="WP_146456457.1">
    <property type="nucleotide sequence ID" value="NZ_SJPW01000002.1"/>
</dbReference>
<evidence type="ECO:0000313" key="2">
    <source>
        <dbReference type="EMBL" id="TWU59097.1"/>
    </source>
</evidence>
<protein>
    <submittedName>
        <fullName evidence="2">Uncharacterized protein</fullName>
    </submittedName>
</protein>
<dbReference type="AlphaFoldDB" id="A0A5C6FEF5"/>
<evidence type="ECO:0000256" key="1">
    <source>
        <dbReference type="SAM" id="Phobius"/>
    </source>
</evidence>
<sequence>MKMPQRTLPMLKCEHNFARHNFARHNFASHIVAKYAVAIGVAMLAVASVATPHTTSAADALDLLGGFDRDRIAKTYPPSDSAAVGELAKLVFRLQKVDPKVLASRVRKDPTESNAAELVAAELGDAVSINGVVRSIQVIDVPGDLVEFLEFKRMRSLQIESPKQTVQVVTANVADNIAVGDQARGTGVIVQANGQVAAAAGRLSWVPSTTPSAGWMLLAKAGVDISSIVEVASRDRKPLLAADADAFYATLAAAASISGQRDLPASRNVTAVKMLTDAKTMAGHWIRFEAETVLVTRIAITDPDRQTELGMDRYFQIDAVVDLGNAVIQIEGSSDENDARFENRYPVSIVATELPAFLNEAIWKQTGVDAIVAKISRNVAIEGFFFRLWSYQTDYMNQFGGEDQFGPLVVAANITDRTPTSADPIGVSMIGWIAAVVVLAGMLATWLWHRSTTAGDREVAKKRKQASVDVDF</sequence>
<dbReference type="EMBL" id="SJPW01000002">
    <property type="protein sequence ID" value="TWU59097.1"/>
    <property type="molecule type" value="Genomic_DNA"/>
</dbReference>
<name>A0A5C6FEF5_9BACT</name>
<reference evidence="2 3" key="1">
    <citation type="submission" date="2019-02" db="EMBL/GenBank/DDBJ databases">
        <title>Deep-cultivation of Planctomycetes and their phenomic and genomic characterization uncovers novel biology.</title>
        <authorList>
            <person name="Wiegand S."/>
            <person name="Jogler M."/>
            <person name="Boedeker C."/>
            <person name="Pinto D."/>
            <person name="Vollmers J."/>
            <person name="Rivas-Marin E."/>
            <person name="Kohn T."/>
            <person name="Peeters S.H."/>
            <person name="Heuer A."/>
            <person name="Rast P."/>
            <person name="Oberbeckmann S."/>
            <person name="Bunk B."/>
            <person name="Jeske O."/>
            <person name="Meyerdierks A."/>
            <person name="Storesund J.E."/>
            <person name="Kallscheuer N."/>
            <person name="Luecker S."/>
            <person name="Lage O.M."/>
            <person name="Pohl T."/>
            <person name="Merkel B.J."/>
            <person name="Hornburger P."/>
            <person name="Mueller R.-W."/>
            <person name="Bruemmer F."/>
            <person name="Labrenz M."/>
            <person name="Spormann A.M."/>
            <person name="Op Den Camp H."/>
            <person name="Overmann J."/>
            <person name="Amann R."/>
            <person name="Jetten M.S.M."/>
            <person name="Mascher T."/>
            <person name="Medema M.H."/>
            <person name="Devos D.P."/>
            <person name="Kaster A.-K."/>
            <person name="Ovreas L."/>
            <person name="Rohde M."/>
            <person name="Galperin M.Y."/>
            <person name="Jogler C."/>
        </authorList>
    </citation>
    <scope>NUCLEOTIDE SEQUENCE [LARGE SCALE GENOMIC DNA]</scope>
    <source>
        <strain evidence="2 3">Poly51</strain>
    </source>
</reference>
<dbReference type="OrthoDB" id="240474at2"/>
<comment type="caution">
    <text evidence="2">The sequence shown here is derived from an EMBL/GenBank/DDBJ whole genome shotgun (WGS) entry which is preliminary data.</text>
</comment>
<keyword evidence="3" id="KW-1185">Reference proteome</keyword>
<keyword evidence="1" id="KW-0472">Membrane</keyword>
<accession>A0A5C6FEF5</accession>
<gene>
    <name evidence="2" type="ORF">Poly51_18830</name>
</gene>
<keyword evidence="1" id="KW-1133">Transmembrane helix</keyword>
<keyword evidence="1" id="KW-0812">Transmembrane</keyword>
<organism evidence="2 3">
    <name type="scientific">Rubripirellula tenax</name>
    <dbReference type="NCBI Taxonomy" id="2528015"/>
    <lineage>
        <taxon>Bacteria</taxon>
        <taxon>Pseudomonadati</taxon>
        <taxon>Planctomycetota</taxon>
        <taxon>Planctomycetia</taxon>
        <taxon>Pirellulales</taxon>
        <taxon>Pirellulaceae</taxon>
        <taxon>Rubripirellula</taxon>
    </lineage>
</organism>
<proteinExistence type="predicted"/>
<feature type="transmembrane region" description="Helical" evidence="1">
    <location>
        <begin position="429"/>
        <end position="448"/>
    </location>
</feature>
<dbReference type="Proteomes" id="UP000318288">
    <property type="component" value="Unassembled WGS sequence"/>
</dbReference>